<dbReference type="SFLD" id="SFLDS00003">
    <property type="entry name" value="Haloacid_Dehalogenase"/>
    <property type="match status" value="1"/>
</dbReference>
<dbReference type="Gene3D" id="3.40.50.1000">
    <property type="entry name" value="HAD superfamily/HAD-like"/>
    <property type="match status" value="1"/>
</dbReference>
<evidence type="ECO:0000259" key="12">
    <source>
        <dbReference type="SMART" id="SM00831"/>
    </source>
</evidence>
<dbReference type="GO" id="GO:0005886">
    <property type="term" value="C:plasma membrane"/>
    <property type="evidence" value="ECO:0007669"/>
    <property type="project" value="UniProtKB-SubCell"/>
</dbReference>
<reference evidence="13 14" key="1">
    <citation type="journal article" date="2019" name="Nat. Ecol. Evol.">
        <title>Megaphylogeny resolves global patterns of mushroom evolution.</title>
        <authorList>
            <person name="Varga T."/>
            <person name="Krizsan K."/>
            <person name="Foldi C."/>
            <person name="Dima B."/>
            <person name="Sanchez-Garcia M."/>
            <person name="Sanchez-Ramirez S."/>
            <person name="Szollosi G.J."/>
            <person name="Szarkandi J.G."/>
            <person name="Papp V."/>
            <person name="Albert L."/>
            <person name="Andreopoulos W."/>
            <person name="Angelini C."/>
            <person name="Antonin V."/>
            <person name="Barry K.W."/>
            <person name="Bougher N.L."/>
            <person name="Buchanan P."/>
            <person name="Buyck B."/>
            <person name="Bense V."/>
            <person name="Catcheside P."/>
            <person name="Chovatia M."/>
            <person name="Cooper J."/>
            <person name="Damon W."/>
            <person name="Desjardin D."/>
            <person name="Finy P."/>
            <person name="Geml J."/>
            <person name="Haridas S."/>
            <person name="Hughes K."/>
            <person name="Justo A."/>
            <person name="Karasinski D."/>
            <person name="Kautmanova I."/>
            <person name="Kiss B."/>
            <person name="Kocsube S."/>
            <person name="Kotiranta H."/>
            <person name="LaButti K.M."/>
            <person name="Lechner B.E."/>
            <person name="Liimatainen K."/>
            <person name="Lipzen A."/>
            <person name="Lukacs Z."/>
            <person name="Mihaltcheva S."/>
            <person name="Morgado L.N."/>
            <person name="Niskanen T."/>
            <person name="Noordeloos M.E."/>
            <person name="Ohm R.A."/>
            <person name="Ortiz-Santana B."/>
            <person name="Ovrebo C."/>
            <person name="Racz N."/>
            <person name="Riley R."/>
            <person name="Savchenko A."/>
            <person name="Shiryaev A."/>
            <person name="Soop K."/>
            <person name="Spirin V."/>
            <person name="Szebenyi C."/>
            <person name="Tomsovsky M."/>
            <person name="Tulloss R.E."/>
            <person name="Uehling J."/>
            <person name="Grigoriev I.V."/>
            <person name="Vagvolgyi C."/>
            <person name="Papp T."/>
            <person name="Martin F.M."/>
            <person name="Miettinen O."/>
            <person name="Hibbett D.S."/>
            <person name="Nagy L.G."/>
        </authorList>
    </citation>
    <scope>NUCLEOTIDE SEQUENCE [LARGE SCALE GENOMIC DNA]</scope>
    <source>
        <strain evidence="13 14">CBS 309.79</strain>
    </source>
</reference>
<evidence type="ECO:0000256" key="9">
    <source>
        <dbReference type="ARBA" id="ARBA00023136"/>
    </source>
</evidence>
<dbReference type="InterPro" id="IPR004014">
    <property type="entry name" value="ATPase_P-typ_cation-transptr_N"/>
</dbReference>
<keyword evidence="7" id="KW-1278">Translocase</keyword>
<dbReference type="Gene3D" id="3.40.1110.10">
    <property type="entry name" value="Calcium-transporting ATPase, cytoplasmic domain N"/>
    <property type="match status" value="1"/>
</dbReference>
<accession>A0A5C3QK52</accession>
<keyword evidence="9 11" id="KW-0472">Membrane</keyword>
<organism evidence="13 14">
    <name type="scientific">Pterulicium gracile</name>
    <dbReference type="NCBI Taxonomy" id="1884261"/>
    <lineage>
        <taxon>Eukaryota</taxon>
        <taxon>Fungi</taxon>
        <taxon>Dikarya</taxon>
        <taxon>Basidiomycota</taxon>
        <taxon>Agaricomycotina</taxon>
        <taxon>Agaricomycetes</taxon>
        <taxon>Agaricomycetidae</taxon>
        <taxon>Agaricales</taxon>
        <taxon>Pleurotineae</taxon>
        <taxon>Pterulaceae</taxon>
        <taxon>Pterulicium</taxon>
    </lineage>
</organism>
<dbReference type="GO" id="GO:0015662">
    <property type="term" value="F:P-type ion transporter activity"/>
    <property type="evidence" value="ECO:0007669"/>
    <property type="project" value="UniProtKB-ARBA"/>
</dbReference>
<feature type="transmembrane region" description="Helical" evidence="11">
    <location>
        <begin position="902"/>
        <end position="931"/>
    </location>
</feature>
<evidence type="ECO:0000256" key="11">
    <source>
        <dbReference type="SAM" id="Phobius"/>
    </source>
</evidence>
<dbReference type="NCBIfam" id="TIGR01494">
    <property type="entry name" value="ATPase_P-type"/>
    <property type="match status" value="3"/>
</dbReference>
<dbReference type="OrthoDB" id="3352408at2759"/>
<evidence type="ECO:0000313" key="14">
    <source>
        <dbReference type="Proteomes" id="UP000305067"/>
    </source>
</evidence>
<keyword evidence="14" id="KW-1185">Reference proteome</keyword>
<comment type="subcellular location">
    <subcellularLocation>
        <location evidence="1">Cell membrane</location>
        <topology evidence="1">Multi-pass membrane protein</topology>
    </subcellularLocation>
</comment>
<feature type="domain" description="Cation-transporting P-type ATPase N-terminal" evidence="12">
    <location>
        <begin position="38"/>
        <end position="112"/>
    </location>
</feature>
<keyword evidence="8 11" id="KW-1133">Transmembrane helix</keyword>
<dbReference type="FunFam" id="2.70.150.10:FF:000016">
    <property type="entry name" value="Calcium-transporting P-type ATPase putative"/>
    <property type="match status" value="1"/>
</dbReference>
<keyword evidence="4" id="KW-0479">Metal-binding</keyword>
<dbReference type="InterPro" id="IPR006068">
    <property type="entry name" value="ATPase_P-typ_cation-transptr_C"/>
</dbReference>
<feature type="transmembrane region" description="Helical" evidence="11">
    <location>
        <begin position="1032"/>
        <end position="1051"/>
    </location>
</feature>
<dbReference type="GO" id="GO:0005524">
    <property type="term" value="F:ATP binding"/>
    <property type="evidence" value="ECO:0007669"/>
    <property type="project" value="UniProtKB-KW"/>
</dbReference>
<dbReference type="GO" id="GO:0046872">
    <property type="term" value="F:metal ion binding"/>
    <property type="evidence" value="ECO:0007669"/>
    <property type="project" value="UniProtKB-KW"/>
</dbReference>
<dbReference type="Pfam" id="PF00122">
    <property type="entry name" value="E1-E2_ATPase"/>
    <property type="match status" value="1"/>
</dbReference>
<feature type="transmembrane region" description="Helical" evidence="11">
    <location>
        <begin position="999"/>
        <end position="1020"/>
    </location>
</feature>
<feature type="transmembrane region" description="Helical" evidence="11">
    <location>
        <begin position="116"/>
        <end position="135"/>
    </location>
</feature>
<dbReference type="Gene3D" id="1.20.1110.10">
    <property type="entry name" value="Calcium-transporting ATPase, transmembrane domain"/>
    <property type="match status" value="1"/>
</dbReference>
<dbReference type="InterPro" id="IPR023298">
    <property type="entry name" value="ATPase_P-typ_TM_dom_sf"/>
</dbReference>
<evidence type="ECO:0000256" key="8">
    <source>
        <dbReference type="ARBA" id="ARBA00022989"/>
    </source>
</evidence>
<dbReference type="SFLD" id="SFLDG00002">
    <property type="entry name" value="C1.7:_P-type_atpase_like"/>
    <property type="match status" value="1"/>
</dbReference>
<feature type="transmembrane region" description="Helical" evidence="11">
    <location>
        <begin position="328"/>
        <end position="354"/>
    </location>
</feature>
<dbReference type="SMART" id="SM00831">
    <property type="entry name" value="Cation_ATPase_N"/>
    <property type="match status" value="1"/>
</dbReference>
<dbReference type="PANTHER" id="PTHR42861">
    <property type="entry name" value="CALCIUM-TRANSPORTING ATPASE"/>
    <property type="match status" value="1"/>
</dbReference>
<gene>
    <name evidence="13" type="ORF">BDV98DRAFT_97093</name>
</gene>
<evidence type="ECO:0000256" key="10">
    <source>
        <dbReference type="SAM" id="MobiDB-lite"/>
    </source>
</evidence>
<dbReference type="InterPro" id="IPR008250">
    <property type="entry name" value="ATPase_P-typ_transduc_dom_A_sf"/>
</dbReference>
<keyword evidence="2" id="KW-1003">Cell membrane</keyword>
<keyword evidence="3 11" id="KW-0812">Transmembrane</keyword>
<dbReference type="GO" id="GO:0016887">
    <property type="term" value="F:ATP hydrolysis activity"/>
    <property type="evidence" value="ECO:0007669"/>
    <property type="project" value="InterPro"/>
</dbReference>
<dbReference type="InterPro" id="IPR023299">
    <property type="entry name" value="ATPase_P-typ_cyto_dom_N"/>
</dbReference>
<dbReference type="FunFam" id="3.40.50.1000:FF:000193">
    <property type="entry name" value="Plasma membrane calcium-transporting ATPase 2"/>
    <property type="match status" value="1"/>
</dbReference>
<dbReference type="Pfam" id="PF13246">
    <property type="entry name" value="Cation_ATPase"/>
    <property type="match status" value="1"/>
</dbReference>
<dbReference type="InterPro" id="IPR001757">
    <property type="entry name" value="P_typ_ATPase"/>
</dbReference>
<dbReference type="AlphaFoldDB" id="A0A5C3QK52"/>
<dbReference type="SUPFAM" id="SSF81660">
    <property type="entry name" value="Metal cation-transporting ATPase, ATP-binding domain N"/>
    <property type="match status" value="1"/>
</dbReference>
<evidence type="ECO:0000256" key="5">
    <source>
        <dbReference type="ARBA" id="ARBA00022741"/>
    </source>
</evidence>
<evidence type="ECO:0000256" key="7">
    <source>
        <dbReference type="ARBA" id="ARBA00022967"/>
    </source>
</evidence>
<feature type="transmembrane region" description="Helical" evidence="11">
    <location>
        <begin position="301"/>
        <end position="322"/>
    </location>
</feature>
<dbReference type="PRINTS" id="PR00119">
    <property type="entry name" value="CATATPASE"/>
</dbReference>
<sequence length="1091" mass="117996">MGLFSNDEKNLKLASRTNTGTSVTVPPKENNFENIIPSVHTVTSEKLASDIGTNQGDGLSKNEAKRRLETVGENLLKDTHKVSALNVLIGQLANALTLVLFAALILSFAVKDYVEGSVIAAVIFINTLVGFFQEYRAEKTMDSLRQLSSPTAFVVRNGESAAIPAKEVVPGDVVMVKTGDVIPADLRLLFVSNLEISEQLLTGESVPVAKITESIEDAELNMPIGDRINLCYSSTVVTKGRGTGIVFATGMKTEVGKIAEAMGNKNPTGKKLSMGQTIKHKTLVFLGLREKTPLQIKLAKLAYFLFGCAIILIILVFAAAKFDITNQVILYAIATAIAIIPESLVAVLTLTMAVGTQRMAKAHVIVRKLDAVENLGGVTDICSDKTGTLTLGQMSVRSFWMAAEREEDSRMYNAETRQNAIEPVGEVRDESTGALLKPGTAEEGLAQAIRVASLCNIASVRQNLKGEWKSSGDPTEVALQVFATKVGLGQPTLTASSLSADSDRAKPLNEDVVEGDDQNKEGDKEGAEKQKKQIFFSDGQNPNAKKRFELKAEFPFSSSVKRMSTIYFDEERPGVAIVMIKGAVERLLDCSTSFAPNPLSDPKATAPLTDEARQMFADKAESLASQGLRVIALGQRLIRLDESGFKLEGATRESVEQDFTLLALVGIFDPPRPETVGAVRACQRAGIVVHMLTGDHITTAKAIAEAVEILPPNAPKSMVMTATEFDKLSDDEIDALPELPLVIARCAPETKVRMIHAGKRRGKHLSMSGDGVNDSPALKLAPVGIAMGMAGSDVAKDASDLVLTDDNFDSIRAAVEEGRRIFVNIQRFILHLLSVNIAEVVVLVIGLSFIDGSGHSVFPLSPLGVLWLNMLTSAPPAFGLGLEPAEPSVMLRPPHDIKHGVFTWPVIIDTVSYGVAMGATSLLAFVIVVYGRGNGDLGEGCNHSVEGACELVGRGRSTVFTTLIFQILLYGLELKSFDRSLFALTPGRPFWVDLWMNKVLLFSCVGGMFTVLVPVYVPGFNNKALYQSPIDWEWGIVFGMTLVYLIYMELWKVVRKPIYKSRGWWKDLATKQVGNEEGSGVVGQVDEKAAH</sequence>
<dbReference type="STRING" id="1884261.A0A5C3QK52"/>
<keyword evidence="5" id="KW-0547">Nucleotide-binding</keyword>
<dbReference type="GO" id="GO:0098662">
    <property type="term" value="P:inorganic cation transmembrane transport"/>
    <property type="evidence" value="ECO:0007669"/>
    <property type="project" value="UniProtKB-ARBA"/>
</dbReference>
<evidence type="ECO:0000256" key="1">
    <source>
        <dbReference type="ARBA" id="ARBA00004651"/>
    </source>
</evidence>
<dbReference type="Gene3D" id="2.70.150.10">
    <property type="entry name" value="Calcium-transporting ATPase, cytoplasmic transduction domain A"/>
    <property type="match status" value="1"/>
</dbReference>
<evidence type="ECO:0000313" key="13">
    <source>
        <dbReference type="EMBL" id="TFL00841.1"/>
    </source>
</evidence>
<dbReference type="PRINTS" id="PR00120">
    <property type="entry name" value="HATPASE"/>
</dbReference>
<feature type="region of interest" description="Disordered" evidence="10">
    <location>
        <begin position="494"/>
        <end position="540"/>
    </location>
</feature>
<proteinExistence type="predicted"/>
<dbReference type="InterPro" id="IPR023214">
    <property type="entry name" value="HAD_sf"/>
</dbReference>
<evidence type="ECO:0000256" key="6">
    <source>
        <dbReference type="ARBA" id="ARBA00022840"/>
    </source>
</evidence>
<feature type="transmembrane region" description="Helical" evidence="11">
    <location>
        <begin position="85"/>
        <end position="110"/>
    </location>
</feature>
<dbReference type="EMBL" id="ML178827">
    <property type="protein sequence ID" value="TFL00841.1"/>
    <property type="molecule type" value="Genomic_DNA"/>
</dbReference>
<evidence type="ECO:0000256" key="2">
    <source>
        <dbReference type="ARBA" id="ARBA00022475"/>
    </source>
</evidence>
<dbReference type="GO" id="GO:0019829">
    <property type="term" value="F:ATPase-coupled monoatomic cation transmembrane transporter activity"/>
    <property type="evidence" value="ECO:0007669"/>
    <property type="project" value="UniProtKB-ARBA"/>
</dbReference>
<dbReference type="InterPro" id="IPR044492">
    <property type="entry name" value="P_typ_ATPase_HD_dom"/>
</dbReference>
<dbReference type="SUPFAM" id="SSF81665">
    <property type="entry name" value="Calcium ATPase, transmembrane domain M"/>
    <property type="match status" value="1"/>
</dbReference>
<dbReference type="InterPro" id="IPR059000">
    <property type="entry name" value="ATPase_P-type_domA"/>
</dbReference>
<evidence type="ECO:0000256" key="4">
    <source>
        <dbReference type="ARBA" id="ARBA00022723"/>
    </source>
</evidence>
<protein>
    <submittedName>
        <fullName evidence="13">Sodium transport ATPase</fullName>
    </submittedName>
</protein>
<name>A0A5C3QK52_9AGAR</name>
<dbReference type="InterPro" id="IPR036412">
    <property type="entry name" value="HAD-like_sf"/>
</dbReference>
<dbReference type="SFLD" id="SFLDF00027">
    <property type="entry name" value="p-type_atpase"/>
    <property type="match status" value="1"/>
</dbReference>
<evidence type="ECO:0000256" key="3">
    <source>
        <dbReference type="ARBA" id="ARBA00022692"/>
    </source>
</evidence>
<dbReference type="Pfam" id="PF00689">
    <property type="entry name" value="Cation_ATPase_C"/>
    <property type="match status" value="1"/>
</dbReference>
<dbReference type="Pfam" id="PF00690">
    <property type="entry name" value="Cation_ATPase_N"/>
    <property type="match status" value="1"/>
</dbReference>
<dbReference type="PROSITE" id="PS00154">
    <property type="entry name" value="ATPASE_E1_E2"/>
    <property type="match status" value="1"/>
</dbReference>
<feature type="compositionally biased region" description="Basic and acidic residues" evidence="10">
    <location>
        <begin position="517"/>
        <end position="531"/>
    </location>
</feature>
<dbReference type="InterPro" id="IPR018303">
    <property type="entry name" value="ATPase_P-typ_P_site"/>
</dbReference>
<dbReference type="Proteomes" id="UP000305067">
    <property type="component" value="Unassembled WGS sequence"/>
</dbReference>
<keyword evidence="6" id="KW-0067">ATP-binding</keyword>
<dbReference type="SUPFAM" id="SSF56784">
    <property type="entry name" value="HAD-like"/>
    <property type="match status" value="1"/>
</dbReference>
<dbReference type="GO" id="GO:0046873">
    <property type="term" value="F:metal ion transmembrane transporter activity"/>
    <property type="evidence" value="ECO:0007669"/>
    <property type="project" value="UniProtKB-ARBA"/>
</dbReference>
<feature type="transmembrane region" description="Helical" evidence="11">
    <location>
        <begin position="828"/>
        <end position="850"/>
    </location>
</feature>
<dbReference type="SUPFAM" id="SSF81653">
    <property type="entry name" value="Calcium ATPase, transduction domain A"/>
    <property type="match status" value="1"/>
</dbReference>